<organism evidence="1">
    <name type="scientific">marine metagenome</name>
    <dbReference type="NCBI Taxonomy" id="408172"/>
    <lineage>
        <taxon>unclassified sequences</taxon>
        <taxon>metagenomes</taxon>
        <taxon>ecological metagenomes</taxon>
    </lineage>
</organism>
<accession>A0A381SYZ2</accession>
<evidence type="ECO:0008006" key="2">
    <source>
        <dbReference type="Google" id="ProtNLM"/>
    </source>
</evidence>
<dbReference type="SUPFAM" id="SSF102114">
    <property type="entry name" value="Radical SAM enzymes"/>
    <property type="match status" value="1"/>
</dbReference>
<dbReference type="InterPro" id="IPR058240">
    <property type="entry name" value="rSAM_sf"/>
</dbReference>
<protein>
    <recommendedName>
        <fullName evidence="2">Radical SAM core domain-containing protein</fullName>
    </recommendedName>
</protein>
<sequence length="175" mass="20464">MRQEMNDKVGPLLNKSYITLKDLKKWIPPGYLPNLKHINFCGSIDEPTTNPEFIDIVDYFIGFTDINVATNGSTRTVKFWKELGNKRISTFFGVDGIDQKSLEKYRIGSNFKKVQRNWRAFIKAGGNATWQFIVFDHNKHLLKQAKQMSKDEGFNRFRTIWSHRKNSGEIKNDRM</sequence>
<evidence type="ECO:0000313" key="1">
    <source>
        <dbReference type="EMBL" id="SVA09235.1"/>
    </source>
</evidence>
<dbReference type="Gene3D" id="3.20.20.70">
    <property type="entry name" value="Aldolase class I"/>
    <property type="match status" value="1"/>
</dbReference>
<proteinExistence type="predicted"/>
<dbReference type="InterPro" id="IPR013785">
    <property type="entry name" value="Aldolase_TIM"/>
</dbReference>
<dbReference type="EMBL" id="UINC01003786">
    <property type="protein sequence ID" value="SVA09235.1"/>
    <property type="molecule type" value="Genomic_DNA"/>
</dbReference>
<dbReference type="AlphaFoldDB" id="A0A381SYZ2"/>
<reference evidence="1" key="1">
    <citation type="submission" date="2018-05" db="EMBL/GenBank/DDBJ databases">
        <authorList>
            <person name="Lanie J.A."/>
            <person name="Ng W.-L."/>
            <person name="Kazmierczak K.M."/>
            <person name="Andrzejewski T.M."/>
            <person name="Davidsen T.M."/>
            <person name="Wayne K.J."/>
            <person name="Tettelin H."/>
            <person name="Glass J.I."/>
            <person name="Rusch D."/>
            <person name="Podicherti R."/>
            <person name="Tsui H.-C.T."/>
            <person name="Winkler M.E."/>
        </authorList>
    </citation>
    <scope>NUCLEOTIDE SEQUENCE</scope>
</reference>
<name>A0A381SYZ2_9ZZZZ</name>
<gene>
    <name evidence="1" type="ORF">METZ01_LOCUS62089</name>
</gene>